<reference evidence="2" key="2">
    <citation type="submission" date="2020-06" db="EMBL/GenBank/DDBJ databases">
        <authorList>
            <person name="Sheffer M."/>
        </authorList>
    </citation>
    <scope>NUCLEOTIDE SEQUENCE</scope>
</reference>
<keyword evidence="3" id="KW-1185">Reference proteome</keyword>
<name>A0A8T0FT59_ARGBR</name>
<comment type="caution">
    <text evidence="2">The sequence shown here is derived from an EMBL/GenBank/DDBJ whole genome shotgun (WGS) entry which is preliminary data.</text>
</comment>
<feature type="compositionally biased region" description="Polar residues" evidence="1">
    <location>
        <begin position="9"/>
        <end position="24"/>
    </location>
</feature>
<evidence type="ECO:0000256" key="1">
    <source>
        <dbReference type="SAM" id="MobiDB-lite"/>
    </source>
</evidence>
<accession>A0A8T0FT59</accession>
<dbReference type="Proteomes" id="UP000807504">
    <property type="component" value="Unassembled WGS sequence"/>
</dbReference>
<feature type="region of interest" description="Disordered" evidence="1">
    <location>
        <begin position="96"/>
        <end position="116"/>
    </location>
</feature>
<organism evidence="2 3">
    <name type="scientific">Argiope bruennichi</name>
    <name type="common">Wasp spider</name>
    <name type="synonym">Aranea bruennichi</name>
    <dbReference type="NCBI Taxonomy" id="94029"/>
    <lineage>
        <taxon>Eukaryota</taxon>
        <taxon>Metazoa</taxon>
        <taxon>Ecdysozoa</taxon>
        <taxon>Arthropoda</taxon>
        <taxon>Chelicerata</taxon>
        <taxon>Arachnida</taxon>
        <taxon>Araneae</taxon>
        <taxon>Araneomorphae</taxon>
        <taxon>Entelegynae</taxon>
        <taxon>Araneoidea</taxon>
        <taxon>Araneidae</taxon>
        <taxon>Argiope</taxon>
    </lineage>
</organism>
<gene>
    <name evidence="2" type="ORF">HNY73_002328</name>
</gene>
<reference evidence="2" key="1">
    <citation type="journal article" date="2020" name="bioRxiv">
        <title>Chromosome-level reference genome of the European wasp spider Argiope bruennichi: a resource for studies on range expansion and evolutionary adaptation.</title>
        <authorList>
            <person name="Sheffer M.M."/>
            <person name="Hoppe A."/>
            <person name="Krehenwinkel H."/>
            <person name="Uhl G."/>
            <person name="Kuss A.W."/>
            <person name="Jensen L."/>
            <person name="Jensen C."/>
            <person name="Gillespie R.G."/>
            <person name="Hoff K.J."/>
            <person name="Prost S."/>
        </authorList>
    </citation>
    <scope>NUCLEOTIDE SEQUENCE</scope>
</reference>
<dbReference type="EMBL" id="JABXBU010000002">
    <property type="protein sequence ID" value="KAF8794337.1"/>
    <property type="molecule type" value="Genomic_DNA"/>
</dbReference>
<sequence>MRKAKASPAENSNNQNSGGNATLHSVSSTVPQQSPPAPTTGAVPSAPPAPEHESFSFYNRVRRSLRGMKNPKTEELSKNMVTSEVYQVPSMYPNLEQTEQAVSGGGIENPEFKSEE</sequence>
<evidence type="ECO:0000313" key="2">
    <source>
        <dbReference type="EMBL" id="KAF8794337.1"/>
    </source>
</evidence>
<evidence type="ECO:0000313" key="3">
    <source>
        <dbReference type="Proteomes" id="UP000807504"/>
    </source>
</evidence>
<dbReference type="AlphaFoldDB" id="A0A8T0FT59"/>
<feature type="region of interest" description="Disordered" evidence="1">
    <location>
        <begin position="1"/>
        <end position="57"/>
    </location>
</feature>
<proteinExistence type="predicted"/>
<protein>
    <submittedName>
        <fullName evidence="2">Uncharacterized protein</fullName>
    </submittedName>
</protein>